<evidence type="ECO:0000256" key="5">
    <source>
        <dbReference type="SAM" id="MobiDB-lite"/>
    </source>
</evidence>
<dbReference type="SUPFAM" id="SSF56349">
    <property type="entry name" value="DNA breaking-rejoining enzymes"/>
    <property type="match status" value="1"/>
</dbReference>
<dbReference type="Gene3D" id="1.10.443.10">
    <property type="entry name" value="Intergrase catalytic core"/>
    <property type="match status" value="1"/>
</dbReference>
<protein>
    <submittedName>
        <fullName evidence="6">Phage integrase/recombinase protein</fullName>
    </submittedName>
</protein>
<dbReference type="InterPro" id="IPR013762">
    <property type="entry name" value="Integrase-like_cat_sf"/>
</dbReference>
<proteinExistence type="inferred from homology"/>
<feature type="region of interest" description="Disordered" evidence="5">
    <location>
        <begin position="80"/>
        <end position="100"/>
    </location>
</feature>
<dbReference type="STRING" id="272560.BPSL0944"/>
<dbReference type="AlphaFoldDB" id="Q63WE3"/>
<accession>Q63WE3</accession>
<dbReference type="EMBL" id="BX571965">
    <property type="protein sequence ID" value="CAH34940.1"/>
    <property type="molecule type" value="Genomic_DNA"/>
</dbReference>
<evidence type="ECO:0000256" key="3">
    <source>
        <dbReference type="ARBA" id="ARBA00023125"/>
    </source>
</evidence>
<dbReference type="Gene3D" id="1.10.150.130">
    <property type="match status" value="1"/>
</dbReference>
<organism evidence="6 7">
    <name type="scientific">Burkholderia pseudomallei (strain K96243)</name>
    <dbReference type="NCBI Taxonomy" id="272560"/>
    <lineage>
        <taxon>Bacteria</taxon>
        <taxon>Pseudomonadati</taxon>
        <taxon>Pseudomonadota</taxon>
        <taxon>Betaproteobacteria</taxon>
        <taxon>Burkholderiales</taxon>
        <taxon>Burkholderiaceae</taxon>
        <taxon>Burkholderia</taxon>
        <taxon>pseudomallei group</taxon>
    </lineage>
</organism>
<keyword evidence="7" id="KW-1185">Reference proteome</keyword>
<dbReference type="InterPro" id="IPR011010">
    <property type="entry name" value="DNA_brk_join_enz"/>
</dbReference>
<evidence type="ECO:0000256" key="1">
    <source>
        <dbReference type="ARBA" id="ARBA00008857"/>
    </source>
</evidence>
<keyword evidence="3" id="KW-0238">DNA-binding</keyword>
<dbReference type="InterPro" id="IPR010998">
    <property type="entry name" value="Integrase_recombinase_N"/>
</dbReference>
<dbReference type="GO" id="GO:0006310">
    <property type="term" value="P:DNA recombination"/>
    <property type="evidence" value="ECO:0007669"/>
    <property type="project" value="UniProtKB-KW"/>
</dbReference>
<evidence type="ECO:0000256" key="4">
    <source>
        <dbReference type="ARBA" id="ARBA00023172"/>
    </source>
</evidence>
<dbReference type="PANTHER" id="PTHR30629">
    <property type="entry name" value="PROPHAGE INTEGRASE"/>
    <property type="match status" value="1"/>
</dbReference>
<dbReference type="PATRIC" id="fig|272560.6.peg.1028"/>
<gene>
    <name evidence="6" type="ordered locus">BPSL0944</name>
</gene>
<evidence type="ECO:0000313" key="7">
    <source>
        <dbReference type="Proteomes" id="UP000000605"/>
    </source>
</evidence>
<dbReference type="Proteomes" id="UP000000605">
    <property type="component" value="Chromosome 1"/>
</dbReference>
<evidence type="ECO:0000313" key="6">
    <source>
        <dbReference type="EMBL" id="CAH34940.1"/>
    </source>
</evidence>
<dbReference type="KEGG" id="bps:BPSL0944"/>
<dbReference type="eggNOG" id="COG0582">
    <property type="taxonomic scope" value="Bacteria"/>
</dbReference>
<evidence type="ECO:0000256" key="2">
    <source>
        <dbReference type="ARBA" id="ARBA00022908"/>
    </source>
</evidence>
<dbReference type="InterPro" id="IPR050808">
    <property type="entry name" value="Phage_Integrase"/>
</dbReference>
<dbReference type="GO" id="GO:0003677">
    <property type="term" value="F:DNA binding"/>
    <property type="evidence" value="ECO:0007669"/>
    <property type="project" value="UniProtKB-KW"/>
</dbReference>
<sequence length="407" mass="45788">MKLESVPPCGSLELRKSGQGVLSFYWRVTLDGRTDRYPIGLYDSSAPPKSTSPTAKGFSLIAARAAAVAMAAKHYEAQEEGGIGPSWPVRRQRNRRSEMLPQRWDTRSTSSMAYMSSNSRSGIRRLRNKPEIYSPRTYALSFQKWRKRKQASKVTSAQIADVLRPLSSAGKRNTARKLKAYLSSAYERAKNPEQNATVSEALAKFKIKSNPVSDVAGVRQSRGADKNPLMPDEMRRYWRIIDVPGEEAALLRLHLMLGGQRIEQFVRMRNEHVQDDLITLIDTKGRSGTSRPIHLPRIPVIDEALKQLTPSGDFAISASPGRHLSPTTARAWAKRVVGDQLDGFELKRIRSGVATLLAKLGVSSEIRNHLQSHNLTGVEHRHYNKYDFYKEKKAALERMHKFLVSGR</sequence>
<comment type="similarity">
    <text evidence="1">Belongs to the 'phage' integrase family.</text>
</comment>
<dbReference type="PANTHER" id="PTHR30629:SF2">
    <property type="entry name" value="PROPHAGE INTEGRASE INTS-RELATED"/>
    <property type="match status" value="1"/>
</dbReference>
<name>Q63WE3_BURPS</name>
<keyword evidence="4" id="KW-0233">DNA recombination</keyword>
<reference evidence="6 7" key="1">
    <citation type="journal article" date="2004" name="Proc. Natl. Acad. Sci. U.S.A.">
        <title>Genomic plasticity of the causative agent of melioidosis, Burkholderia pseudomallei.</title>
        <authorList>
            <person name="Holden M.T.G."/>
            <person name="Titball R.W."/>
            <person name="Peacock S.J."/>
            <person name="Cerdeno-Tarraga A.M."/>
            <person name="Atkins T."/>
            <person name="Crossman L.C."/>
            <person name="Pitt T."/>
            <person name="Churcher C."/>
            <person name="Mungall K."/>
            <person name="Bentley S.D."/>
            <person name="Sebaihia M."/>
            <person name="Thomson N.R."/>
            <person name="Bason N."/>
            <person name="Beacham I.R."/>
            <person name="Brooks K."/>
            <person name="Brown K.A."/>
            <person name="Brown N.F."/>
            <person name="Challis G.L."/>
            <person name="Cherevach I."/>
            <person name="Chillingworth T."/>
            <person name="Cronin A."/>
            <person name="Crosset B."/>
            <person name="Davis P."/>
            <person name="DeShazer D."/>
            <person name="Feltwell T."/>
            <person name="Fraser A."/>
            <person name="Hance Z."/>
            <person name="Hauser H."/>
            <person name="Holroyd S."/>
            <person name="Jagels K."/>
            <person name="Keith K.E."/>
            <person name="Maddison M."/>
            <person name="Moule S."/>
            <person name="Price C."/>
            <person name="Quail M.A."/>
            <person name="Rabbinowitsch E."/>
            <person name="Rutherford K."/>
            <person name="Sanders M."/>
            <person name="Simmonds M."/>
            <person name="Songsivilai S."/>
            <person name="Stevens K."/>
            <person name="Tumapa S."/>
            <person name="Vesaratchavest M."/>
            <person name="Whitehead S."/>
            <person name="Yeats C."/>
            <person name="Barrell B.G."/>
            <person name="Oyston P.C.F."/>
            <person name="Parkhill J."/>
        </authorList>
    </citation>
    <scope>NUCLEOTIDE SEQUENCE [LARGE SCALE GENOMIC DNA]</scope>
    <source>
        <strain evidence="6 7">K96243</strain>
    </source>
</reference>
<dbReference type="GO" id="GO:0015074">
    <property type="term" value="P:DNA integration"/>
    <property type="evidence" value="ECO:0007669"/>
    <property type="project" value="UniProtKB-KW"/>
</dbReference>
<keyword evidence="2" id="KW-0229">DNA integration</keyword>